<reference evidence="3" key="1">
    <citation type="journal article" date="2020" name="Stud. Mycol.">
        <title>101 Dothideomycetes genomes: a test case for predicting lifestyles and emergence of pathogens.</title>
        <authorList>
            <person name="Haridas S."/>
            <person name="Albert R."/>
            <person name="Binder M."/>
            <person name="Bloem J."/>
            <person name="Labutti K."/>
            <person name="Salamov A."/>
            <person name="Andreopoulos B."/>
            <person name="Baker S."/>
            <person name="Barry K."/>
            <person name="Bills G."/>
            <person name="Bluhm B."/>
            <person name="Cannon C."/>
            <person name="Castanera R."/>
            <person name="Culley D."/>
            <person name="Daum C."/>
            <person name="Ezra D."/>
            <person name="Gonzalez J."/>
            <person name="Henrissat B."/>
            <person name="Kuo A."/>
            <person name="Liang C."/>
            <person name="Lipzen A."/>
            <person name="Lutzoni F."/>
            <person name="Magnuson J."/>
            <person name="Mondo S."/>
            <person name="Nolan M."/>
            <person name="Ohm R."/>
            <person name="Pangilinan J."/>
            <person name="Park H.-J."/>
            <person name="Ramirez L."/>
            <person name="Alfaro M."/>
            <person name="Sun H."/>
            <person name="Tritt A."/>
            <person name="Yoshinaga Y."/>
            <person name="Zwiers L.-H."/>
            <person name="Turgeon B."/>
            <person name="Goodwin S."/>
            <person name="Spatafora J."/>
            <person name="Crous P."/>
            <person name="Grigoriev I."/>
        </authorList>
    </citation>
    <scope>NUCLEOTIDE SEQUENCE</scope>
    <source>
        <strain evidence="3">CBS 110217</strain>
    </source>
</reference>
<keyword evidence="4" id="KW-1185">Reference proteome</keyword>
<keyword evidence="2" id="KW-0732">Signal</keyword>
<protein>
    <submittedName>
        <fullName evidence="3">Uncharacterized protein</fullName>
    </submittedName>
</protein>
<comment type="caution">
    <text evidence="3">The sequence shown here is derived from an EMBL/GenBank/DDBJ whole genome shotgun (WGS) entry which is preliminary data.</text>
</comment>
<name>A0A9P4H3A7_9PLEO</name>
<dbReference type="GO" id="GO:0019863">
    <property type="term" value="F:IgE binding"/>
    <property type="evidence" value="ECO:0007669"/>
    <property type="project" value="InterPro"/>
</dbReference>
<evidence type="ECO:0000256" key="2">
    <source>
        <dbReference type="SAM" id="SignalP"/>
    </source>
</evidence>
<dbReference type="EMBL" id="ML978240">
    <property type="protein sequence ID" value="KAF2026614.1"/>
    <property type="molecule type" value="Genomic_DNA"/>
</dbReference>
<feature type="signal peptide" evidence="2">
    <location>
        <begin position="1"/>
        <end position="19"/>
    </location>
</feature>
<dbReference type="OrthoDB" id="5320938at2759"/>
<gene>
    <name evidence="3" type="ORF">EK21DRAFT_115669</name>
</gene>
<dbReference type="Proteomes" id="UP000799777">
    <property type="component" value="Unassembled WGS sequence"/>
</dbReference>
<feature type="chain" id="PRO_5040495764" evidence="2">
    <location>
        <begin position="20"/>
        <end position="340"/>
    </location>
</feature>
<feature type="compositionally biased region" description="Low complexity" evidence="1">
    <location>
        <begin position="104"/>
        <end position="131"/>
    </location>
</feature>
<organism evidence="3 4">
    <name type="scientific">Setomelanomma holmii</name>
    <dbReference type="NCBI Taxonomy" id="210430"/>
    <lineage>
        <taxon>Eukaryota</taxon>
        <taxon>Fungi</taxon>
        <taxon>Dikarya</taxon>
        <taxon>Ascomycota</taxon>
        <taxon>Pezizomycotina</taxon>
        <taxon>Dothideomycetes</taxon>
        <taxon>Pleosporomycetidae</taxon>
        <taxon>Pleosporales</taxon>
        <taxon>Pleosporineae</taxon>
        <taxon>Phaeosphaeriaceae</taxon>
        <taxon>Setomelanomma</taxon>
    </lineage>
</organism>
<proteinExistence type="predicted"/>
<evidence type="ECO:0000313" key="4">
    <source>
        <dbReference type="Proteomes" id="UP000799777"/>
    </source>
</evidence>
<sequence length="340" mass="34453">MRCSTAVVLSTLAVGQAAAAHNRHASFHARREASKRGADNAVNWDAVAYDLKDVNWDEINWSSVFASTSTSTPAAKATPTPQAQKPSSAAASPTPEAKKADVTPVASSAKPAQSSKAAATSAQVQTQSTTSDLVSDVMNGVAAIASTLGALTGTNSKTNNGGIWIGTDSDWGMEVTNAGSQQAVFYCWQANGFSGMSINKNAPAISVGLAPGQKVDLAFAANVPATCARATKSSVLALFGGIKDTWAEVTFGSSGAFDVSRNVNMKGSSISMVGSKCTSDMNTCVFRCADTSADSCETGYTLDNCNAGNGGGGGYDSVMAGVGGGCAMGSSGEKIKVSFS</sequence>
<feature type="region of interest" description="Disordered" evidence="1">
    <location>
        <begin position="71"/>
        <end position="131"/>
    </location>
</feature>
<dbReference type="InterPro" id="IPR038903">
    <property type="entry name" value="Allergen_Asp_f_4"/>
</dbReference>
<evidence type="ECO:0000256" key="1">
    <source>
        <dbReference type="SAM" id="MobiDB-lite"/>
    </source>
</evidence>
<feature type="compositionally biased region" description="Low complexity" evidence="1">
    <location>
        <begin position="71"/>
        <end position="95"/>
    </location>
</feature>
<dbReference type="AlphaFoldDB" id="A0A9P4H3A7"/>
<dbReference type="Pfam" id="PF25312">
    <property type="entry name" value="Allergen_Asp_f_4"/>
    <property type="match status" value="1"/>
</dbReference>
<dbReference type="GO" id="GO:0005576">
    <property type="term" value="C:extracellular region"/>
    <property type="evidence" value="ECO:0007669"/>
    <property type="project" value="InterPro"/>
</dbReference>
<accession>A0A9P4H3A7</accession>
<evidence type="ECO:0000313" key="3">
    <source>
        <dbReference type="EMBL" id="KAF2026614.1"/>
    </source>
</evidence>